<gene>
    <name evidence="1" type="ORF">rCG_44443</name>
</gene>
<name>A6I4Z3_RAT</name>
<organism evidence="1 2">
    <name type="scientific">Rattus norvegicus</name>
    <name type="common">Rat</name>
    <dbReference type="NCBI Taxonomy" id="10116"/>
    <lineage>
        <taxon>Eukaryota</taxon>
        <taxon>Metazoa</taxon>
        <taxon>Chordata</taxon>
        <taxon>Craniata</taxon>
        <taxon>Vertebrata</taxon>
        <taxon>Euteleostomi</taxon>
        <taxon>Mammalia</taxon>
        <taxon>Eutheria</taxon>
        <taxon>Euarchontoglires</taxon>
        <taxon>Glires</taxon>
        <taxon>Rodentia</taxon>
        <taxon>Myomorpha</taxon>
        <taxon>Muroidea</taxon>
        <taxon>Muridae</taxon>
        <taxon>Murinae</taxon>
        <taxon>Rattus</taxon>
    </lineage>
</organism>
<proteinExistence type="predicted"/>
<dbReference type="Proteomes" id="UP000234681">
    <property type="component" value="Chromosome 2"/>
</dbReference>
<evidence type="ECO:0000313" key="2">
    <source>
        <dbReference type="Proteomes" id="UP000234681"/>
    </source>
</evidence>
<accession>A6I4Z3</accession>
<evidence type="ECO:0000313" key="1">
    <source>
        <dbReference type="EMBL" id="EDM10101.1"/>
    </source>
</evidence>
<dbReference type="EMBL" id="CH473955">
    <property type="protein sequence ID" value="EDM10101.1"/>
    <property type="molecule type" value="Genomic_DNA"/>
</dbReference>
<sequence length="21" mass="2319">MLMLGIEPGSSLQERISLQCL</sequence>
<dbReference type="AlphaFoldDB" id="A6I4Z3"/>
<reference evidence="2" key="1">
    <citation type="submission" date="2005-09" db="EMBL/GenBank/DDBJ databases">
        <authorList>
            <person name="Mural R.J."/>
            <person name="Li P.W."/>
            <person name="Adams M.D."/>
            <person name="Amanatides P.G."/>
            <person name="Baden-Tillson H."/>
            <person name="Barnstead M."/>
            <person name="Chin S.H."/>
            <person name="Dew I."/>
            <person name="Evans C.A."/>
            <person name="Ferriera S."/>
            <person name="Flanigan M."/>
            <person name="Fosler C."/>
            <person name="Glodek A."/>
            <person name="Gu Z."/>
            <person name="Holt R.A."/>
            <person name="Jennings D."/>
            <person name="Kraft C.L."/>
            <person name="Lu F."/>
            <person name="Nguyen T."/>
            <person name="Nusskern D.R."/>
            <person name="Pfannkoch C.M."/>
            <person name="Sitter C."/>
            <person name="Sutton G.G."/>
            <person name="Venter J.C."/>
            <person name="Wang Z."/>
            <person name="Woodage T."/>
            <person name="Zheng X.H."/>
            <person name="Zhong F."/>
        </authorList>
    </citation>
    <scope>NUCLEOTIDE SEQUENCE [LARGE SCALE GENOMIC DNA]</scope>
    <source>
        <strain>BN</strain>
        <strain evidence="2">Sprague-Dawley</strain>
    </source>
</reference>
<protein>
    <submittedName>
        <fullName evidence="1">RCG44443</fullName>
    </submittedName>
</protein>